<evidence type="ECO:0000313" key="11">
    <source>
        <dbReference type="EMBL" id="CAF1217564.1"/>
    </source>
</evidence>
<dbReference type="CDD" id="cd20335">
    <property type="entry name" value="BRcat_RBR"/>
    <property type="match status" value="1"/>
</dbReference>
<proteinExistence type="predicted"/>
<evidence type="ECO:0000313" key="10">
    <source>
        <dbReference type="EMBL" id="CAF0804725.1"/>
    </source>
</evidence>
<dbReference type="InterPro" id="IPR031127">
    <property type="entry name" value="E3_UB_ligase_RBR"/>
</dbReference>
<dbReference type="GO" id="GO:0008270">
    <property type="term" value="F:zinc ion binding"/>
    <property type="evidence" value="ECO:0007669"/>
    <property type="project" value="UniProtKB-KW"/>
</dbReference>
<reference evidence="10" key="1">
    <citation type="submission" date="2021-02" db="EMBL/GenBank/DDBJ databases">
        <authorList>
            <person name="Nowell W R."/>
        </authorList>
    </citation>
    <scope>NUCLEOTIDE SEQUENCE</scope>
</reference>
<dbReference type="PROSITE" id="PS01357">
    <property type="entry name" value="ZF_ZZ_1"/>
    <property type="match status" value="1"/>
</dbReference>
<keyword evidence="6" id="KW-0863">Zinc-finger</keyword>
<keyword evidence="7" id="KW-0833">Ubl conjugation pathway</keyword>
<dbReference type="EMBL" id="CAJNOH010000045">
    <property type="protein sequence ID" value="CAF0804725.1"/>
    <property type="molecule type" value="Genomic_DNA"/>
</dbReference>
<dbReference type="InterPro" id="IPR044066">
    <property type="entry name" value="TRIAD_supradom"/>
</dbReference>
<feature type="domain" description="RING-type" evidence="9">
    <location>
        <begin position="397"/>
        <end position="662"/>
    </location>
</feature>
<dbReference type="GO" id="GO:0061630">
    <property type="term" value="F:ubiquitin protein ligase activity"/>
    <property type="evidence" value="ECO:0007669"/>
    <property type="project" value="UniProtKB-EC"/>
</dbReference>
<dbReference type="PANTHER" id="PTHR11685">
    <property type="entry name" value="RBR FAMILY RING FINGER AND IBR DOMAIN-CONTAINING"/>
    <property type="match status" value="1"/>
</dbReference>
<evidence type="ECO:0000256" key="1">
    <source>
        <dbReference type="ARBA" id="ARBA00001798"/>
    </source>
</evidence>
<keyword evidence="13" id="KW-1185">Reference proteome</keyword>
<name>A0A813T4T5_9BILA</name>
<evidence type="ECO:0000259" key="9">
    <source>
        <dbReference type="PROSITE" id="PS51873"/>
    </source>
</evidence>
<dbReference type="InterPro" id="IPR000433">
    <property type="entry name" value="Znf_ZZ"/>
</dbReference>
<evidence type="ECO:0000256" key="5">
    <source>
        <dbReference type="ARBA" id="ARBA00022737"/>
    </source>
</evidence>
<evidence type="ECO:0000256" key="7">
    <source>
        <dbReference type="ARBA" id="ARBA00022786"/>
    </source>
</evidence>
<keyword evidence="3" id="KW-0808">Transferase</keyword>
<evidence type="ECO:0000256" key="2">
    <source>
        <dbReference type="ARBA" id="ARBA00012251"/>
    </source>
</evidence>
<dbReference type="Proteomes" id="UP000663854">
    <property type="component" value="Unassembled WGS sequence"/>
</dbReference>
<organism evidence="10 12">
    <name type="scientific">Rotaria sordida</name>
    <dbReference type="NCBI Taxonomy" id="392033"/>
    <lineage>
        <taxon>Eukaryota</taxon>
        <taxon>Metazoa</taxon>
        <taxon>Spiralia</taxon>
        <taxon>Gnathifera</taxon>
        <taxon>Rotifera</taxon>
        <taxon>Eurotatoria</taxon>
        <taxon>Bdelloidea</taxon>
        <taxon>Philodinida</taxon>
        <taxon>Philodinidae</taxon>
        <taxon>Rotaria</taxon>
    </lineage>
</organism>
<dbReference type="InterPro" id="IPR043145">
    <property type="entry name" value="Znf_ZZ_sf"/>
</dbReference>
<dbReference type="PROSITE" id="PS51873">
    <property type="entry name" value="TRIAD"/>
    <property type="match status" value="1"/>
</dbReference>
<keyword evidence="4" id="KW-0479">Metal-binding</keyword>
<sequence length="744" mass="85057">MATKATRNGKIICGLCNAFIDEIQYRSHVAECGMLDKDYEVQPALKVCALCGKEVKDLTQHYGICTGGNNPTNNKYENRQQPTITPIRQQTTPYVSNQTNTKECVICFEMIAENVYADHLDRCGTRSPKRFTNSKKTKECIICSEMIAEDVYADHVDRCGTRSPVRSTNSKRTKEYACISGSSSSSKSKPTIRSKQISCFTCSSAVDLSKGSSHTLPCRLHHMYCLKCLQHSMNEYIQSNTVPVCHSTLCDYELSRYDVACLPLEADTIKRLLTCVKSTQRAQCPLCVFYVDFNTMNDFQKHVASCNSENMIPCEYCHCLYNIHRLDDHSRQCRNLPSSQQQQALIDFILPRTKYPLTAQQIRVFIENRKKTHLSLDPHSIVETLAEFGDTFPFEIPTRDCDVCMETCVYDDIFVFGCEESHKLCYGCFENSCTTKMTNNEILTCGLCAYELHEGEIKQLRVADNRKKQFLDYQIQKTFNTYVGGTQGVIRCPNQTCKWVAEARDPNDRFRVQCPMCGNEFCSLCNQQYHFRTTCQQLPEITQRWFFWCNTERGNYWQARAQQDANFRAQLEDYERQKAANIQRNQELAQRYNDLLADENYKAQNCRLCPHCRRVVQHLSGCDLMVCGRNYHGGDQQSGCGNGFNWSQALPYTPIGNTGPQQVANNLPSPEQQKLVVHEGVQCDACHNVVQGIRFDCVHCASLTFCEKCEQRSTLEHSNEIRNQQKPQHVFQLIARSLNGNNGQ</sequence>
<dbReference type="SUPFAM" id="SSF57850">
    <property type="entry name" value="RING/U-box"/>
    <property type="match status" value="3"/>
</dbReference>
<dbReference type="Gene3D" id="3.30.60.90">
    <property type="match status" value="1"/>
</dbReference>
<comment type="catalytic activity">
    <reaction evidence="1">
        <text>[E2 ubiquitin-conjugating enzyme]-S-ubiquitinyl-L-cysteine + [acceptor protein]-L-lysine = [E2 ubiquitin-conjugating enzyme]-L-cysteine + [acceptor protein]-N(6)-ubiquitinyl-L-lysine.</text>
        <dbReference type="EC" id="2.3.2.31"/>
    </reaction>
</comment>
<dbReference type="EC" id="2.3.2.31" evidence="2"/>
<dbReference type="InterPro" id="IPR002867">
    <property type="entry name" value="IBR_dom"/>
</dbReference>
<dbReference type="EMBL" id="CAJNOL010000846">
    <property type="protein sequence ID" value="CAF1217564.1"/>
    <property type="molecule type" value="Genomic_DNA"/>
</dbReference>
<evidence type="ECO:0000256" key="8">
    <source>
        <dbReference type="ARBA" id="ARBA00022833"/>
    </source>
</evidence>
<dbReference type="SMART" id="SM00647">
    <property type="entry name" value="IBR"/>
    <property type="match status" value="1"/>
</dbReference>
<gene>
    <name evidence="11" type="ORF">JXQ802_LOCUS25266</name>
    <name evidence="10" type="ORF">PYM288_LOCUS4794</name>
</gene>
<protein>
    <recommendedName>
        <fullName evidence="2">RBR-type E3 ubiquitin transferase</fullName>
        <ecNumber evidence="2">2.3.2.31</ecNumber>
    </recommendedName>
</protein>
<keyword evidence="8" id="KW-0862">Zinc</keyword>
<comment type="caution">
    <text evidence="10">The sequence shown here is derived from an EMBL/GenBank/DDBJ whole genome shotgun (WGS) entry which is preliminary data.</text>
</comment>
<evidence type="ECO:0000256" key="4">
    <source>
        <dbReference type="ARBA" id="ARBA00022723"/>
    </source>
</evidence>
<evidence type="ECO:0000313" key="12">
    <source>
        <dbReference type="Proteomes" id="UP000663854"/>
    </source>
</evidence>
<dbReference type="GO" id="GO:0016567">
    <property type="term" value="P:protein ubiquitination"/>
    <property type="evidence" value="ECO:0007669"/>
    <property type="project" value="InterPro"/>
</dbReference>
<evidence type="ECO:0000313" key="13">
    <source>
        <dbReference type="Proteomes" id="UP000663870"/>
    </source>
</evidence>
<evidence type="ECO:0000256" key="3">
    <source>
        <dbReference type="ARBA" id="ARBA00022679"/>
    </source>
</evidence>
<evidence type="ECO:0000256" key="6">
    <source>
        <dbReference type="ARBA" id="ARBA00022771"/>
    </source>
</evidence>
<accession>A0A813T4T5</accession>
<dbReference type="AlphaFoldDB" id="A0A813T4T5"/>
<keyword evidence="5" id="KW-0677">Repeat</keyword>
<dbReference type="Pfam" id="PF01485">
    <property type="entry name" value="IBR"/>
    <property type="match status" value="1"/>
</dbReference>
<dbReference type="Proteomes" id="UP000663870">
    <property type="component" value="Unassembled WGS sequence"/>
</dbReference>